<dbReference type="InterPro" id="IPR009057">
    <property type="entry name" value="Homeodomain-like_sf"/>
</dbReference>
<feature type="region of interest" description="Disordered" evidence="5">
    <location>
        <begin position="113"/>
        <end position="134"/>
    </location>
</feature>
<dbReference type="OrthoDB" id="9779074at2"/>
<gene>
    <name evidence="8" type="ORF">C8P64_3295</name>
</gene>
<dbReference type="RefSeq" id="WP_108173160.1">
    <property type="nucleotide sequence ID" value="NZ_QBKQ01000005.1"/>
</dbReference>
<feature type="transmembrane region" description="Helical" evidence="6">
    <location>
        <begin position="142"/>
        <end position="161"/>
    </location>
</feature>
<organism evidence="8 9">
    <name type="scientific">Christiangramia gaetbulicola</name>
    <dbReference type="NCBI Taxonomy" id="703340"/>
    <lineage>
        <taxon>Bacteria</taxon>
        <taxon>Pseudomonadati</taxon>
        <taxon>Bacteroidota</taxon>
        <taxon>Flavobacteriia</taxon>
        <taxon>Flavobacteriales</taxon>
        <taxon>Flavobacteriaceae</taxon>
        <taxon>Christiangramia</taxon>
    </lineage>
</organism>
<reference evidence="8 9" key="1">
    <citation type="submission" date="2018-04" db="EMBL/GenBank/DDBJ databases">
        <title>Genomic Encyclopedia of Archaeal and Bacterial Type Strains, Phase II (KMG-II): from individual species to whole genera.</title>
        <authorList>
            <person name="Goeker M."/>
        </authorList>
    </citation>
    <scope>NUCLEOTIDE SEQUENCE [LARGE SCALE GENOMIC DNA]</scope>
    <source>
        <strain evidence="8 9">DSM 23082</strain>
    </source>
</reference>
<dbReference type="InterPro" id="IPR018060">
    <property type="entry name" value="HTH_AraC"/>
</dbReference>
<keyword evidence="1" id="KW-0805">Transcription regulation</keyword>
<dbReference type="PANTHER" id="PTHR43280">
    <property type="entry name" value="ARAC-FAMILY TRANSCRIPTIONAL REGULATOR"/>
    <property type="match status" value="1"/>
</dbReference>
<evidence type="ECO:0000256" key="4">
    <source>
        <dbReference type="PROSITE-ProRule" id="PRU00339"/>
    </source>
</evidence>
<dbReference type="PROSITE" id="PS01124">
    <property type="entry name" value="HTH_ARAC_FAMILY_2"/>
    <property type="match status" value="1"/>
</dbReference>
<comment type="caution">
    <text evidence="8">The sequence shown here is derived from an EMBL/GenBank/DDBJ whole genome shotgun (WGS) entry which is preliminary data.</text>
</comment>
<dbReference type="PANTHER" id="PTHR43280:SF2">
    <property type="entry name" value="HTH-TYPE TRANSCRIPTIONAL REGULATOR EXSA"/>
    <property type="match status" value="1"/>
</dbReference>
<dbReference type="Gene3D" id="1.10.10.60">
    <property type="entry name" value="Homeodomain-like"/>
    <property type="match status" value="1"/>
</dbReference>
<evidence type="ECO:0000313" key="9">
    <source>
        <dbReference type="Proteomes" id="UP000244174"/>
    </source>
</evidence>
<keyword evidence="6" id="KW-0812">Transmembrane</keyword>
<feature type="repeat" description="TPR" evidence="4">
    <location>
        <begin position="505"/>
        <end position="538"/>
    </location>
</feature>
<dbReference type="PROSITE" id="PS50005">
    <property type="entry name" value="TPR"/>
    <property type="match status" value="1"/>
</dbReference>
<evidence type="ECO:0000256" key="3">
    <source>
        <dbReference type="ARBA" id="ARBA00023163"/>
    </source>
</evidence>
<sequence length="652" mass="75264">MSGQQSIDEKFIQRLTEILEENLEKEHFGVRELAAAVGVSRSQLHRKLKAINGKSTSQFIREFRLDKAMEMLQDNVATASEIAYKVGFSSPTYFNTCFHQYFGYPPGEVKFRNPGDNDNSAVIQSSSNTSKTTSTKSRKHRVYIIVIMVFFLLASLGWYKYIDSKNEDIKTTEFPIDKTDNSIAVLPFKNMSGSQENEAFCDGMTAAIISRLSKIRSINKVISLTSMMNYKEKEKTITEIANELDVRYILESGFQKSGNSIKMNLQLIDGKTEQIFWSQEYKGSYDSIFKVQAQVAEMVAKKIDANITDEEQAEILLAMTQNMEAYDNYLQGLNIMTGESAKSFRASRKYFKKAIELDSNFAEAYERLGWTYSHMGTWFGNMSKQKADSLAAPYYKKALELDPDNLDLLRTRAEQEFYNWNFKAADSMLTVYKKKVGENFFSDFLNLMLGRYDRVIESYNNRMKFNNEPLSGRDWSVPYAYYFKGKIDSTLIIMQTTLLHSPTSEPTYDRLGNLYIALKEYEKAKDVIETGLQISSKRYASMLVNLAIVYHFLGNEEKSLEYLTEVIDRANNGEPEINVFVAHYYARLGNNDKAFYWLDRAYKNHEVDLIWLKTDPNLLQLKDDPRYSMLCKKIGFPDCQHNFERNYGIKIE</sequence>
<evidence type="ECO:0000313" key="8">
    <source>
        <dbReference type="EMBL" id="PTX41495.1"/>
    </source>
</evidence>
<evidence type="ECO:0000256" key="1">
    <source>
        <dbReference type="ARBA" id="ARBA00023015"/>
    </source>
</evidence>
<dbReference type="SMART" id="SM00028">
    <property type="entry name" value="TPR"/>
    <property type="match status" value="4"/>
</dbReference>
<keyword evidence="3" id="KW-0804">Transcription</keyword>
<dbReference type="SUPFAM" id="SSF46689">
    <property type="entry name" value="Homeodomain-like"/>
    <property type="match status" value="1"/>
</dbReference>
<proteinExistence type="predicted"/>
<evidence type="ECO:0000256" key="6">
    <source>
        <dbReference type="SAM" id="Phobius"/>
    </source>
</evidence>
<feature type="domain" description="HTH araC/xylS-type" evidence="7">
    <location>
        <begin position="13"/>
        <end position="112"/>
    </location>
</feature>
<keyword evidence="9" id="KW-1185">Reference proteome</keyword>
<dbReference type="AlphaFoldDB" id="A0A2T6ACF7"/>
<accession>A0A2T6ACF7</accession>
<keyword evidence="6" id="KW-1133">Transmembrane helix</keyword>
<dbReference type="SUPFAM" id="SSF48452">
    <property type="entry name" value="TPR-like"/>
    <property type="match status" value="1"/>
</dbReference>
<evidence type="ECO:0000256" key="5">
    <source>
        <dbReference type="SAM" id="MobiDB-lite"/>
    </source>
</evidence>
<dbReference type="Pfam" id="PF12833">
    <property type="entry name" value="HTH_18"/>
    <property type="match status" value="1"/>
</dbReference>
<dbReference type="NCBIfam" id="NF047558">
    <property type="entry name" value="TPR_END_plus"/>
    <property type="match status" value="1"/>
</dbReference>
<dbReference type="EMBL" id="QBKQ01000005">
    <property type="protein sequence ID" value="PTX41495.1"/>
    <property type="molecule type" value="Genomic_DNA"/>
</dbReference>
<dbReference type="GO" id="GO:0003700">
    <property type="term" value="F:DNA-binding transcription factor activity"/>
    <property type="evidence" value="ECO:0007669"/>
    <property type="project" value="InterPro"/>
</dbReference>
<evidence type="ECO:0000256" key="2">
    <source>
        <dbReference type="ARBA" id="ARBA00023125"/>
    </source>
</evidence>
<dbReference type="GO" id="GO:0043565">
    <property type="term" value="F:sequence-specific DNA binding"/>
    <property type="evidence" value="ECO:0007669"/>
    <property type="project" value="InterPro"/>
</dbReference>
<dbReference type="SMART" id="SM00342">
    <property type="entry name" value="HTH_ARAC"/>
    <property type="match status" value="1"/>
</dbReference>
<dbReference type="Gene3D" id="3.40.50.10070">
    <property type="entry name" value="TolB, N-terminal domain"/>
    <property type="match status" value="1"/>
</dbReference>
<dbReference type="InterPro" id="IPR019734">
    <property type="entry name" value="TPR_rpt"/>
</dbReference>
<keyword evidence="2" id="KW-0238">DNA-binding</keyword>
<dbReference type="Pfam" id="PF13181">
    <property type="entry name" value="TPR_8"/>
    <property type="match status" value="2"/>
</dbReference>
<dbReference type="Pfam" id="PF13431">
    <property type="entry name" value="TPR_17"/>
    <property type="match status" value="1"/>
</dbReference>
<dbReference type="Proteomes" id="UP000244174">
    <property type="component" value="Unassembled WGS sequence"/>
</dbReference>
<keyword evidence="4" id="KW-0802">TPR repeat</keyword>
<name>A0A2T6ACF7_9FLAO</name>
<feature type="compositionally biased region" description="Low complexity" evidence="5">
    <location>
        <begin position="125"/>
        <end position="134"/>
    </location>
</feature>
<protein>
    <submittedName>
        <fullName evidence="8">TolB-like protein</fullName>
    </submittedName>
</protein>
<dbReference type="InterPro" id="IPR011990">
    <property type="entry name" value="TPR-like_helical_dom_sf"/>
</dbReference>
<evidence type="ECO:0000259" key="7">
    <source>
        <dbReference type="PROSITE" id="PS01124"/>
    </source>
</evidence>
<dbReference type="Gene3D" id="1.25.40.10">
    <property type="entry name" value="Tetratricopeptide repeat domain"/>
    <property type="match status" value="2"/>
</dbReference>
<keyword evidence="6" id="KW-0472">Membrane</keyword>